<dbReference type="PIRSF" id="PIRSF005457">
    <property type="entry name" value="Glx"/>
    <property type="match status" value="1"/>
</dbReference>
<dbReference type="SUPFAM" id="SSF56281">
    <property type="entry name" value="Metallo-hydrolase/oxidoreductase"/>
    <property type="match status" value="1"/>
</dbReference>
<sequence length="281" mass="31194">MFRTPSARQFWRIPGLGFSQVRTFAMHVLTIPAFSDNYMYLLVDEKTNQCAAVDPAEPKKLLAEVKKNDLTLTCVLTTHHHWDHAGGNSELLSLVSTPVRVYGGSMGVEAITDQVSHGETISLGKDITITCLHTPCHTKDHICYYATTSDQPNGCVFTGDTLFLGGCGRFFEGTAGQMYHALIEILGKLAGSTKVYCGHEYTVKNLEFAKTVDGENKALLERMDTCIKMRKDGQFTVPGTMQEELDTNPFMRVTDPGLQARVKATDAIDAMKIVRQMKDRF</sequence>
<organism evidence="13">
    <name type="scientific">Hymenolepis diminuta</name>
    <name type="common">Rat tapeworm</name>
    <dbReference type="NCBI Taxonomy" id="6216"/>
    <lineage>
        <taxon>Eukaryota</taxon>
        <taxon>Metazoa</taxon>
        <taxon>Spiralia</taxon>
        <taxon>Lophotrochozoa</taxon>
        <taxon>Platyhelminthes</taxon>
        <taxon>Cestoda</taxon>
        <taxon>Eucestoda</taxon>
        <taxon>Cyclophyllidea</taxon>
        <taxon>Hymenolepididae</taxon>
        <taxon>Hymenolepis</taxon>
    </lineage>
</organism>
<keyword evidence="7" id="KW-0378">Hydrolase</keyword>
<evidence type="ECO:0000313" key="11">
    <source>
        <dbReference type="EMBL" id="VDL57901.1"/>
    </source>
</evidence>
<keyword evidence="8" id="KW-0862">Zinc</keyword>
<comment type="similarity">
    <text evidence="4">Belongs to the metallo-beta-lactamase superfamily. Glyoxalase II family.</text>
</comment>
<dbReference type="EMBL" id="UYSG01003036">
    <property type="protein sequence ID" value="VDL57901.1"/>
    <property type="molecule type" value="Genomic_DNA"/>
</dbReference>
<dbReference type="InterPro" id="IPR001279">
    <property type="entry name" value="Metallo-B-lactamas"/>
</dbReference>
<dbReference type="InterPro" id="IPR017782">
    <property type="entry name" value="Hydroxyacylglutathione_Hdrlase"/>
</dbReference>
<evidence type="ECO:0000256" key="2">
    <source>
        <dbReference type="ARBA" id="ARBA00001947"/>
    </source>
</evidence>
<feature type="domain" description="Metallo-beta-lactamase" evidence="10">
    <location>
        <begin position="36"/>
        <end position="199"/>
    </location>
</feature>
<evidence type="ECO:0000256" key="7">
    <source>
        <dbReference type="ARBA" id="ARBA00022801"/>
    </source>
</evidence>
<reference evidence="13" key="1">
    <citation type="submission" date="2017-02" db="UniProtKB">
        <authorList>
            <consortium name="WormBaseParasite"/>
        </authorList>
    </citation>
    <scope>IDENTIFICATION</scope>
</reference>
<evidence type="ECO:0000256" key="3">
    <source>
        <dbReference type="ARBA" id="ARBA00004963"/>
    </source>
</evidence>
<evidence type="ECO:0000313" key="12">
    <source>
        <dbReference type="Proteomes" id="UP000274504"/>
    </source>
</evidence>
<comment type="catalytic activity">
    <reaction evidence="1">
        <text>an S-(2-hydroxyacyl)glutathione + H2O = a 2-hydroxy carboxylate + glutathione + H(+)</text>
        <dbReference type="Rhea" id="RHEA:21864"/>
        <dbReference type="ChEBI" id="CHEBI:15377"/>
        <dbReference type="ChEBI" id="CHEBI:15378"/>
        <dbReference type="ChEBI" id="CHEBI:57925"/>
        <dbReference type="ChEBI" id="CHEBI:58896"/>
        <dbReference type="ChEBI" id="CHEBI:71261"/>
        <dbReference type="EC" id="3.1.2.6"/>
    </reaction>
</comment>
<dbReference type="Pfam" id="PF00753">
    <property type="entry name" value="Lactamase_B"/>
    <property type="match status" value="1"/>
</dbReference>
<proteinExistence type="inferred from homology"/>
<gene>
    <name evidence="11" type="ORF">HDID_LOCUS5583</name>
</gene>
<dbReference type="InterPro" id="IPR032282">
    <property type="entry name" value="HAGH_C"/>
</dbReference>
<dbReference type="EC" id="3.1.2.6" evidence="5"/>
<dbReference type="AlphaFoldDB" id="A0A0R3SKX0"/>
<dbReference type="WBParaSite" id="HDID_0000558501-mRNA-1">
    <property type="protein sequence ID" value="HDID_0000558501-mRNA-1"/>
    <property type="gene ID" value="HDID_0000558501"/>
</dbReference>
<dbReference type="GO" id="GO:0004416">
    <property type="term" value="F:hydroxyacylglutathione hydrolase activity"/>
    <property type="evidence" value="ECO:0007669"/>
    <property type="project" value="UniProtKB-EC"/>
</dbReference>
<evidence type="ECO:0000256" key="8">
    <source>
        <dbReference type="ARBA" id="ARBA00022833"/>
    </source>
</evidence>
<dbReference type="Gene3D" id="3.60.15.10">
    <property type="entry name" value="Ribonuclease Z/Hydroxyacylglutathione hydrolase-like"/>
    <property type="match status" value="1"/>
</dbReference>
<dbReference type="PANTHER" id="PTHR11935:SF94">
    <property type="entry name" value="TENZING NORGAY, ISOFORM C"/>
    <property type="match status" value="1"/>
</dbReference>
<evidence type="ECO:0000256" key="9">
    <source>
        <dbReference type="ARBA" id="ARBA00031044"/>
    </source>
</evidence>
<dbReference type="GO" id="GO:0019243">
    <property type="term" value="P:methylglyoxal catabolic process to D-lactate via S-lactoyl-glutathione"/>
    <property type="evidence" value="ECO:0007669"/>
    <property type="project" value="InterPro"/>
</dbReference>
<evidence type="ECO:0000256" key="4">
    <source>
        <dbReference type="ARBA" id="ARBA00006759"/>
    </source>
</evidence>
<dbReference type="PANTHER" id="PTHR11935">
    <property type="entry name" value="BETA LACTAMASE DOMAIN"/>
    <property type="match status" value="1"/>
</dbReference>
<dbReference type="GO" id="GO:0046872">
    <property type="term" value="F:metal ion binding"/>
    <property type="evidence" value="ECO:0007669"/>
    <property type="project" value="UniProtKB-KW"/>
</dbReference>
<evidence type="ECO:0000256" key="6">
    <source>
        <dbReference type="ARBA" id="ARBA00022723"/>
    </source>
</evidence>
<protein>
    <recommendedName>
        <fullName evidence="5">hydroxyacylglutathione hydrolase</fullName>
        <ecNumber evidence="5">3.1.2.6</ecNumber>
    </recommendedName>
    <alternativeName>
        <fullName evidence="9">Glyoxalase II</fullName>
    </alternativeName>
</protein>
<evidence type="ECO:0000259" key="10">
    <source>
        <dbReference type="SMART" id="SM00849"/>
    </source>
</evidence>
<dbReference type="HAMAP" id="MF_01374">
    <property type="entry name" value="Glyoxalase_2"/>
    <property type="match status" value="1"/>
</dbReference>
<dbReference type="OrthoDB" id="515692at2759"/>
<dbReference type="CDD" id="cd07723">
    <property type="entry name" value="hydroxyacylglutathione_hydrolase_MBL-fold"/>
    <property type="match status" value="1"/>
</dbReference>
<dbReference type="Proteomes" id="UP000274504">
    <property type="component" value="Unassembled WGS sequence"/>
</dbReference>
<accession>A0A0R3SKX0</accession>
<reference evidence="11 12" key="2">
    <citation type="submission" date="2018-11" db="EMBL/GenBank/DDBJ databases">
        <authorList>
            <consortium name="Pathogen Informatics"/>
        </authorList>
    </citation>
    <scope>NUCLEOTIDE SEQUENCE [LARGE SCALE GENOMIC DNA]</scope>
</reference>
<keyword evidence="6" id="KW-0479">Metal-binding</keyword>
<comment type="pathway">
    <text evidence="3">Secondary metabolite metabolism; methylglyoxal degradation; (R)-lactate from methylglyoxal: step 2/2.</text>
</comment>
<dbReference type="InterPro" id="IPR036866">
    <property type="entry name" value="RibonucZ/Hydroxyglut_hydro"/>
</dbReference>
<dbReference type="STRING" id="6216.A0A0R3SKX0"/>
<comment type="cofactor">
    <cofactor evidence="2">
        <name>Zn(2+)</name>
        <dbReference type="ChEBI" id="CHEBI:29105"/>
    </cofactor>
</comment>
<name>A0A0R3SKX0_HYMDI</name>
<evidence type="ECO:0000313" key="13">
    <source>
        <dbReference type="WBParaSite" id="HDID_0000558501-mRNA-1"/>
    </source>
</evidence>
<dbReference type="SMART" id="SM00849">
    <property type="entry name" value="Lactamase_B"/>
    <property type="match status" value="1"/>
</dbReference>
<dbReference type="Pfam" id="PF16123">
    <property type="entry name" value="HAGH_C"/>
    <property type="match status" value="1"/>
</dbReference>
<evidence type="ECO:0000256" key="1">
    <source>
        <dbReference type="ARBA" id="ARBA00001623"/>
    </source>
</evidence>
<evidence type="ECO:0000256" key="5">
    <source>
        <dbReference type="ARBA" id="ARBA00011917"/>
    </source>
</evidence>
<dbReference type="NCBIfam" id="TIGR03413">
    <property type="entry name" value="GSH_gloB"/>
    <property type="match status" value="1"/>
</dbReference>
<dbReference type="FunFam" id="3.60.15.10:FF:000019">
    <property type="entry name" value="Hydroxyacylglutathione hydrolase, mitochondrial"/>
    <property type="match status" value="1"/>
</dbReference>
<dbReference type="InterPro" id="IPR035680">
    <property type="entry name" value="Clx_II_MBL"/>
</dbReference>